<evidence type="ECO:0000313" key="1">
    <source>
        <dbReference type="EMBL" id="KAJ7309387.1"/>
    </source>
</evidence>
<dbReference type="Proteomes" id="UP001218218">
    <property type="component" value="Unassembled WGS sequence"/>
</dbReference>
<accession>A0AAD7EBB9</accession>
<organism evidence="1 2">
    <name type="scientific">Mycena albidolilacea</name>
    <dbReference type="NCBI Taxonomy" id="1033008"/>
    <lineage>
        <taxon>Eukaryota</taxon>
        <taxon>Fungi</taxon>
        <taxon>Dikarya</taxon>
        <taxon>Basidiomycota</taxon>
        <taxon>Agaricomycotina</taxon>
        <taxon>Agaricomycetes</taxon>
        <taxon>Agaricomycetidae</taxon>
        <taxon>Agaricales</taxon>
        <taxon>Marasmiineae</taxon>
        <taxon>Mycenaceae</taxon>
        <taxon>Mycena</taxon>
    </lineage>
</organism>
<sequence length="61" mass="6561">MLAKRSAASCHCSKRGSQTLACRIFAAKGSFEIAGTFMDSAPLRIAAFLQLRNAQRPAQTC</sequence>
<protein>
    <submittedName>
        <fullName evidence="1">Uncharacterized protein</fullName>
    </submittedName>
</protein>
<proteinExistence type="predicted"/>
<comment type="caution">
    <text evidence="1">The sequence shown here is derived from an EMBL/GenBank/DDBJ whole genome shotgun (WGS) entry which is preliminary data.</text>
</comment>
<dbReference type="AlphaFoldDB" id="A0AAD7EBB9"/>
<reference evidence="1" key="1">
    <citation type="submission" date="2023-03" db="EMBL/GenBank/DDBJ databases">
        <title>Massive genome expansion in bonnet fungi (Mycena s.s.) driven by repeated elements and novel gene families across ecological guilds.</title>
        <authorList>
            <consortium name="Lawrence Berkeley National Laboratory"/>
            <person name="Harder C.B."/>
            <person name="Miyauchi S."/>
            <person name="Viragh M."/>
            <person name="Kuo A."/>
            <person name="Thoen E."/>
            <person name="Andreopoulos B."/>
            <person name="Lu D."/>
            <person name="Skrede I."/>
            <person name="Drula E."/>
            <person name="Henrissat B."/>
            <person name="Morin E."/>
            <person name="Kohler A."/>
            <person name="Barry K."/>
            <person name="LaButti K."/>
            <person name="Morin E."/>
            <person name="Salamov A."/>
            <person name="Lipzen A."/>
            <person name="Mereny Z."/>
            <person name="Hegedus B."/>
            <person name="Baldrian P."/>
            <person name="Stursova M."/>
            <person name="Weitz H."/>
            <person name="Taylor A."/>
            <person name="Grigoriev I.V."/>
            <person name="Nagy L.G."/>
            <person name="Martin F."/>
            <person name="Kauserud H."/>
        </authorList>
    </citation>
    <scope>NUCLEOTIDE SEQUENCE</scope>
    <source>
        <strain evidence="1">CBHHK002</strain>
    </source>
</reference>
<name>A0AAD7EBB9_9AGAR</name>
<keyword evidence="2" id="KW-1185">Reference proteome</keyword>
<evidence type="ECO:0000313" key="2">
    <source>
        <dbReference type="Proteomes" id="UP001218218"/>
    </source>
</evidence>
<gene>
    <name evidence="1" type="ORF">DFH08DRAFT_974860</name>
</gene>
<dbReference type="EMBL" id="JARIHO010000082">
    <property type="protein sequence ID" value="KAJ7309387.1"/>
    <property type="molecule type" value="Genomic_DNA"/>
</dbReference>